<keyword evidence="5 9" id="KW-0067">ATP-binding</keyword>
<evidence type="ECO:0000256" key="8">
    <source>
        <dbReference type="ARBA" id="ARBA00029346"/>
    </source>
</evidence>
<accession>A0A5J6MJH5</accession>
<dbReference type="GO" id="GO:0004595">
    <property type="term" value="F:pantetheine-phosphate adenylyltransferase activity"/>
    <property type="evidence" value="ECO:0007669"/>
    <property type="project" value="UniProtKB-UniRule"/>
</dbReference>
<evidence type="ECO:0000313" key="13">
    <source>
        <dbReference type="Proteomes" id="UP000326202"/>
    </source>
</evidence>
<keyword evidence="3 9" id="KW-0548">Nucleotidyltransferase</keyword>
<comment type="subunit">
    <text evidence="9">Homohexamer.</text>
</comment>
<dbReference type="Pfam" id="PF01467">
    <property type="entry name" value="CTP_transf_like"/>
    <property type="match status" value="1"/>
</dbReference>
<dbReference type="Proteomes" id="UP000326202">
    <property type="component" value="Chromosome"/>
</dbReference>
<feature type="binding site" evidence="9">
    <location>
        <begin position="131"/>
        <end position="137"/>
    </location>
    <ligand>
        <name>ATP</name>
        <dbReference type="ChEBI" id="CHEBI:30616"/>
    </ligand>
</feature>
<feature type="domain" description="Cytidyltransferase-like" evidence="11">
    <location>
        <begin position="8"/>
        <end position="141"/>
    </location>
</feature>
<reference evidence="12 13" key="1">
    <citation type="submission" date="2019-08" db="EMBL/GenBank/DDBJ databases">
        <title>Hyperibacter terrae gen. nov., sp. nov. and Hyperibacter viscosus sp. nov., two new members in the family Rhodospirillaceae isolated from the rhizosphere of Hypericum perforatum.</title>
        <authorList>
            <person name="Noviana Z."/>
        </authorList>
    </citation>
    <scope>NUCLEOTIDE SEQUENCE [LARGE SCALE GENOMIC DNA]</scope>
    <source>
        <strain evidence="12 13">R5913</strain>
    </source>
</reference>
<dbReference type="PANTHER" id="PTHR21342">
    <property type="entry name" value="PHOSPHOPANTETHEINE ADENYLYLTRANSFERASE"/>
    <property type="match status" value="1"/>
</dbReference>
<comment type="function">
    <text evidence="9">Reversibly transfers an adenylyl group from ATP to 4'-phosphopantetheine, yielding dephospho-CoA (dPCoA) and pyrophosphate.</text>
</comment>
<evidence type="ECO:0000256" key="9">
    <source>
        <dbReference type="HAMAP-Rule" id="MF_00151"/>
    </source>
</evidence>
<feature type="binding site" evidence="9">
    <location>
        <position position="81"/>
    </location>
    <ligand>
        <name>substrate</name>
    </ligand>
</feature>
<dbReference type="InterPro" id="IPR001980">
    <property type="entry name" value="PPAT"/>
</dbReference>
<dbReference type="HAMAP" id="MF_00151">
    <property type="entry name" value="PPAT_bact"/>
    <property type="match status" value="1"/>
</dbReference>
<sequence>MPMTRVAVYPGTFDPITNGHLDIIRRAARLCDRLVIGVSVNAGKGPLLSLADRVRLVKAELKAADSGVPPHVEVVPFDCLLMEFAEQVGAGSIIRGLRAVSDFEYEFQMAGMNARLNPDIETVFLMASDRHQFISSRFVKEIGRFGGDIRHFVSPRVADYLEKELGFGNGKKKKGKVGAAAAPKKARKPK</sequence>
<keyword evidence="4 9" id="KW-0547">Nucleotide-binding</keyword>
<feature type="site" description="Transition state stabilizer" evidence="9">
    <location>
        <position position="20"/>
    </location>
</feature>
<feature type="region of interest" description="Disordered" evidence="10">
    <location>
        <begin position="169"/>
        <end position="190"/>
    </location>
</feature>
<evidence type="ECO:0000256" key="5">
    <source>
        <dbReference type="ARBA" id="ARBA00022840"/>
    </source>
</evidence>
<keyword evidence="6 9" id="KW-0460">Magnesium</keyword>
<protein>
    <recommendedName>
        <fullName evidence="9">Phosphopantetheine adenylyltransferase</fullName>
        <ecNumber evidence="9">2.7.7.3</ecNumber>
    </recommendedName>
    <alternativeName>
        <fullName evidence="9">Dephospho-CoA pyrophosphorylase</fullName>
    </alternativeName>
    <alternativeName>
        <fullName evidence="9">Pantetheine-phosphate adenylyltransferase</fullName>
        <shortName evidence="9">PPAT</shortName>
    </alternativeName>
</protein>
<dbReference type="AlphaFoldDB" id="A0A5J6MJH5"/>
<evidence type="ECO:0000256" key="3">
    <source>
        <dbReference type="ARBA" id="ARBA00022695"/>
    </source>
</evidence>
<dbReference type="OrthoDB" id="9806661at2"/>
<evidence type="ECO:0000256" key="6">
    <source>
        <dbReference type="ARBA" id="ARBA00022842"/>
    </source>
</evidence>
<dbReference type="PANTHER" id="PTHR21342:SF1">
    <property type="entry name" value="PHOSPHOPANTETHEINE ADENYLYLTRANSFERASE"/>
    <property type="match status" value="1"/>
</dbReference>
<evidence type="ECO:0000256" key="1">
    <source>
        <dbReference type="ARBA" id="ARBA00022490"/>
    </source>
</evidence>
<comment type="cofactor">
    <cofactor evidence="9">
        <name>Mg(2+)</name>
        <dbReference type="ChEBI" id="CHEBI:18420"/>
    </cofactor>
</comment>
<dbReference type="CDD" id="cd02163">
    <property type="entry name" value="PPAT"/>
    <property type="match status" value="1"/>
</dbReference>
<organism evidence="12 13">
    <name type="scientific">Hypericibacter terrae</name>
    <dbReference type="NCBI Taxonomy" id="2602015"/>
    <lineage>
        <taxon>Bacteria</taxon>
        <taxon>Pseudomonadati</taxon>
        <taxon>Pseudomonadota</taxon>
        <taxon>Alphaproteobacteria</taxon>
        <taxon>Rhodospirillales</taxon>
        <taxon>Dongiaceae</taxon>
        <taxon>Hypericibacter</taxon>
    </lineage>
</organism>
<comment type="similarity">
    <text evidence="9">Belongs to the bacterial CoaD family.</text>
</comment>
<feature type="binding site" evidence="9">
    <location>
        <position position="106"/>
    </location>
    <ligand>
        <name>ATP</name>
        <dbReference type="ChEBI" id="CHEBI:30616"/>
    </ligand>
</feature>
<dbReference type="NCBIfam" id="TIGR00125">
    <property type="entry name" value="cyt_tran_rel"/>
    <property type="match status" value="1"/>
</dbReference>
<keyword evidence="2 9" id="KW-0808">Transferase</keyword>
<evidence type="ECO:0000256" key="7">
    <source>
        <dbReference type="ARBA" id="ARBA00022993"/>
    </source>
</evidence>
<dbReference type="EMBL" id="CP042906">
    <property type="protein sequence ID" value="QEX17351.1"/>
    <property type="molecule type" value="Genomic_DNA"/>
</dbReference>
<dbReference type="KEGG" id="htq:FRZ44_26490"/>
<dbReference type="GO" id="GO:0005737">
    <property type="term" value="C:cytoplasm"/>
    <property type="evidence" value="ECO:0007669"/>
    <property type="project" value="UniProtKB-SubCell"/>
</dbReference>
<feature type="binding site" evidence="9">
    <location>
        <position position="44"/>
    </location>
    <ligand>
        <name>substrate</name>
    </ligand>
</feature>
<feature type="binding site" evidence="9">
    <location>
        <begin position="96"/>
        <end position="98"/>
    </location>
    <ligand>
        <name>ATP</name>
        <dbReference type="ChEBI" id="CHEBI:30616"/>
    </ligand>
</feature>
<dbReference type="SUPFAM" id="SSF52374">
    <property type="entry name" value="Nucleotidylyl transferase"/>
    <property type="match status" value="1"/>
</dbReference>
<dbReference type="UniPathway" id="UPA00241">
    <property type="reaction ID" value="UER00355"/>
</dbReference>
<evidence type="ECO:0000256" key="2">
    <source>
        <dbReference type="ARBA" id="ARBA00022679"/>
    </source>
</evidence>
<keyword evidence="1 9" id="KW-0963">Cytoplasm</keyword>
<feature type="binding site" evidence="9">
    <location>
        <begin position="12"/>
        <end position="13"/>
    </location>
    <ligand>
        <name>ATP</name>
        <dbReference type="ChEBI" id="CHEBI:30616"/>
    </ligand>
</feature>
<dbReference type="GO" id="GO:0015937">
    <property type="term" value="P:coenzyme A biosynthetic process"/>
    <property type="evidence" value="ECO:0007669"/>
    <property type="project" value="UniProtKB-UniRule"/>
</dbReference>
<dbReference type="EC" id="2.7.7.3" evidence="9"/>
<evidence type="ECO:0000256" key="10">
    <source>
        <dbReference type="SAM" id="MobiDB-lite"/>
    </source>
</evidence>
<evidence type="ECO:0000259" key="11">
    <source>
        <dbReference type="Pfam" id="PF01467"/>
    </source>
</evidence>
<feature type="binding site" evidence="9">
    <location>
        <position position="95"/>
    </location>
    <ligand>
        <name>substrate</name>
    </ligand>
</feature>
<proteinExistence type="inferred from homology"/>
<feature type="binding site" evidence="9">
    <location>
        <position position="12"/>
    </location>
    <ligand>
        <name>substrate</name>
    </ligand>
</feature>
<comment type="pathway">
    <text evidence="9">Cofactor biosynthesis; coenzyme A biosynthesis; CoA from (R)-pantothenate: step 4/5.</text>
</comment>
<comment type="subcellular location">
    <subcellularLocation>
        <location evidence="9">Cytoplasm</location>
    </subcellularLocation>
</comment>
<dbReference type="PRINTS" id="PR01020">
    <property type="entry name" value="LPSBIOSNTHSS"/>
</dbReference>
<dbReference type="RefSeq" id="WP_151177620.1">
    <property type="nucleotide sequence ID" value="NZ_CP042906.1"/>
</dbReference>
<dbReference type="NCBIfam" id="TIGR01510">
    <property type="entry name" value="coaD_prev_kdtB"/>
    <property type="match status" value="1"/>
</dbReference>
<evidence type="ECO:0000256" key="4">
    <source>
        <dbReference type="ARBA" id="ARBA00022741"/>
    </source>
</evidence>
<gene>
    <name evidence="9 12" type="primary">coaD</name>
    <name evidence="12" type="ORF">FRZ44_26490</name>
</gene>
<evidence type="ECO:0000313" key="12">
    <source>
        <dbReference type="EMBL" id="QEX17351.1"/>
    </source>
</evidence>
<dbReference type="InterPro" id="IPR004821">
    <property type="entry name" value="Cyt_trans-like"/>
</dbReference>
<keyword evidence="7 9" id="KW-0173">Coenzyme A biosynthesis</keyword>
<dbReference type="Gene3D" id="3.40.50.620">
    <property type="entry name" value="HUPs"/>
    <property type="match status" value="1"/>
</dbReference>
<dbReference type="GO" id="GO:0005524">
    <property type="term" value="F:ATP binding"/>
    <property type="evidence" value="ECO:0007669"/>
    <property type="project" value="UniProtKB-KW"/>
</dbReference>
<name>A0A5J6MJH5_9PROT</name>
<comment type="catalytic activity">
    <reaction evidence="8 9">
        <text>(R)-4'-phosphopantetheine + ATP + H(+) = 3'-dephospho-CoA + diphosphate</text>
        <dbReference type="Rhea" id="RHEA:19801"/>
        <dbReference type="ChEBI" id="CHEBI:15378"/>
        <dbReference type="ChEBI" id="CHEBI:30616"/>
        <dbReference type="ChEBI" id="CHEBI:33019"/>
        <dbReference type="ChEBI" id="CHEBI:57328"/>
        <dbReference type="ChEBI" id="CHEBI:61723"/>
        <dbReference type="EC" id="2.7.7.3"/>
    </reaction>
</comment>
<dbReference type="InterPro" id="IPR014729">
    <property type="entry name" value="Rossmann-like_a/b/a_fold"/>
</dbReference>
<keyword evidence="13" id="KW-1185">Reference proteome</keyword>
<feature type="binding site" evidence="9">
    <location>
        <position position="20"/>
    </location>
    <ligand>
        <name>ATP</name>
        <dbReference type="ChEBI" id="CHEBI:30616"/>
    </ligand>
</feature>